<accession>A0A4R4DSD7</accession>
<keyword evidence="2" id="KW-1185">Reference proteome</keyword>
<dbReference type="SUPFAM" id="SSF56235">
    <property type="entry name" value="N-terminal nucleophile aminohydrolases (Ntn hydrolases)"/>
    <property type="match status" value="1"/>
</dbReference>
<evidence type="ECO:0000313" key="1">
    <source>
        <dbReference type="EMBL" id="TCZ63526.1"/>
    </source>
</evidence>
<comment type="caution">
    <text evidence="1">The sequence shown here is derived from an EMBL/GenBank/DDBJ whole genome shotgun (WGS) entry which is preliminary data.</text>
</comment>
<dbReference type="AlphaFoldDB" id="A0A4R4DSD7"/>
<sequence>MTYCVGLYLREGLVLLSDTRTNAGVDNISVFSKMQSEEVPGERVLVMLSAGNLAITQAVWNRLQEGVQLDGSRHTLRTVPNMFRAAQLVGQAVRDVFAADGAALKAQDVRFDISLMLGGQIAGEPPRLFLVYAAGNFIEATTDTPFLQIGEHKYGKPILDRVVNFETPVADGMKLVLISMDSTLRSNLTVGMPIDLLVYRTDGFAVALRKRITEEDAYFRMIREGWSAALRQAYLELPRPDWVP</sequence>
<proteinExistence type="predicted"/>
<evidence type="ECO:0000313" key="2">
    <source>
        <dbReference type="Proteomes" id="UP000295023"/>
    </source>
</evidence>
<dbReference type="RefSeq" id="WP_132287337.1">
    <property type="nucleotide sequence ID" value="NZ_SKBM01000007.1"/>
</dbReference>
<gene>
    <name evidence="1" type="ORF">EXY23_09015</name>
</gene>
<dbReference type="OrthoDB" id="9786336at2"/>
<dbReference type="InterPro" id="IPR029055">
    <property type="entry name" value="Ntn_hydrolases_N"/>
</dbReference>
<dbReference type="Gene3D" id="3.60.20.10">
    <property type="entry name" value="Glutamine Phosphoribosylpyrophosphate, subunit 1, domain 1"/>
    <property type="match status" value="1"/>
</dbReference>
<dbReference type="CDD" id="cd03765">
    <property type="entry name" value="proteasome_beta_bacterial"/>
    <property type="match status" value="1"/>
</dbReference>
<dbReference type="PIRSF" id="PIRSF009120">
    <property type="entry name" value="UCP009120_prtse"/>
    <property type="match status" value="1"/>
</dbReference>
<name>A0A4R4DSD7_9PROT</name>
<dbReference type="Proteomes" id="UP000295023">
    <property type="component" value="Unassembled WGS sequence"/>
</dbReference>
<reference evidence="1 2" key="1">
    <citation type="submission" date="2019-03" db="EMBL/GenBank/DDBJ databases">
        <title>Paracraurococcus aquatilis NE82 genome sequence.</title>
        <authorList>
            <person name="Zhao Y."/>
            <person name="Du Z."/>
        </authorList>
    </citation>
    <scope>NUCLEOTIDE SEQUENCE [LARGE SCALE GENOMIC DNA]</scope>
    <source>
        <strain evidence="1 2">NE82</strain>
    </source>
</reference>
<organism evidence="1 2">
    <name type="scientific">Roseicella aquatilis</name>
    <dbReference type="NCBI Taxonomy" id="2527868"/>
    <lineage>
        <taxon>Bacteria</taxon>
        <taxon>Pseudomonadati</taxon>
        <taxon>Pseudomonadota</taxon>
        <taxon>Alphaproteobacteria</taxon>
        <taxon>Acetobacterales</taxon>
        <taxon>Roseomonadaceae</taxon>
        <taxon>Roseicella</taxon>
    </lineage>
</organism>
<dbReference type="EMBL" id="SKBM01000007">
    <property type="protein sequence ID" value="TCZ63526.1"/>
    <property type="molecule type" value="Genomic_DNA"/>
</dbReference>
<dbReference type="InterPro" id="IPR016545">
    <property type="entry name" value="UCP009120_prtse"/>
</dbReference>
<protein>
    <submittedName>
        <fullName evidence="1">Peptidase</fullName>
    </submittedName>
</protein>